<accession>A0ABT6WB82</accession>
<comment type="caution">
    <text evidence="1">The sequence shown here is derived from an EMBL/GenBank/DDBJ whole genome shotgun (WGS) entry which is preliminary data.</text>
</comment>
<gene>
    <name evidence="1" type="ORF">QLQ12_00030</name>
</gene>
<protein>
    <recommendedName>
        <fullName evidence="3">Transposase IS111A/IS1328/IS1533 N-terminal domain-containing protein</fullName>
    </recommendedName>
</protein>
<dbReference type="Proteomes" id="UP001241758">
    <property type="component" value="Unassembled WGS sequence"/>
</dbReference>
<evidence type="ECO:0008006" key="3">
    <source>
        <dbReference type="Google" id="ProtNLM"/>
    </source>
</evidence>
<keyword evidence="2" id="KW-1185">Reference proteome</keyword>
<sequence length="91" mass="9777">MLLAQAEIAATLAHARARGRGLASGPADGATRARHQCASSPCTCSRRALSTKYWQPFYYILEAHGVTVWLGNANDVKQVPGRPKTDLLDAV</sequence>
<proteinExistence type="predicted"/>
<organism evidence="1 2">
    <name type="scientific">Actinoplanes sandaracinus</name>
    <dbReference type="NCBI Taxonomy" id="3045177"/>
    <lineage>
        <taxon>Bacteria</taxon>
        <taxon>Bacillati</taxon>
        <taxon>Actinomycetota</taxon>
        <taxon>Actinomycetes</taxon>
        <taxon>Micromonosporales</taxon>
        <taxon>Micromonosporaceae</taxon>
        <taxon>Actinoplanes</taxon>
    </lineage>
</organism>
<dbReference type="RefSeq" id="WP_282756910.1">
    <property type="nucleotide sequence ID" value="NZ_JASCTH010000001.1"/>
</dbReference>
<evidence type="ECO:0000313" key="1">
    <source>
        <dbReference type="EMBL" id="MDI6096994.1"/>
    </source>
</evidence>
<name>A0ABT6WB82_9ACTN</name>
<evidence type="ECO:0000313" key="2">
    <source>
        <dbReference type="Proteomes" id="UP001241758"/>
    </source>
</evidence>
<dbReference type="EMBL" id="JASCTH010000001">
    <property type="protein sequence ID" value="MDI6096994.1"/>
    <property type="molecule type" value="Genomic_DNA"/>
</dbReference>
<reference evidence="1 2" key="1">
    <citation type="submission" date="2023-05" db="EMBL/GenBank/DDBJ databases">
        <title>Actinoplanes sp. NEAU-A12 genome sequencing.</title>
        <authorList>
            <person name="Wang Z.-S."/>
        </authorList>
    </citation>
    <scope>NUCLEOTIDE SEQUENCE [LARGE SCALE GENOMIC DNA]</scope>
    <source>
        <strain evidence="1 2">NEAU-A12</strain>
    </source>
</reference>